<evidence type="ECO:0000313" key="2">
    <source>
        <dbReference type="EMBL" id="RJO70989.1"/>
    </source>
</evidence>
<dbReference type="Proteomes" id="UP000266677">
    <property type="component" value="Unassembled WGS sequence"/>
</dbReference>
<reference evidence="2 3" key="1">
    <citation type="submission" date="2018-09" db="EMBL/GenBank/DDBJ databases">
        <title>YIM PH21274 draft genome.</title>
        <authorList>
            <person name="Miao C."/>
        </authorList>
    </citation>
    <scope>NUCLEOTIDE SEQUENCE [LARGE SCALE GENOMIC DNA]</scope>
    <source>
        <strain evidence="2 3">YIM PH 21724</strain>
    </source>
</reference>
<protein>
    <submittedName>
        <fullName evidence="2">FxsA family protein</fullName>
    </submittedName>
</protein>
<dbReference type="NCBIfam" id="NF008528">
    <property type="entry name" value="PRK11463.1-2"/>
    <property type="match status" value="1"/>
</dbReference>
<organism evidence="2 3">
    <name type="scientific">Nocardia panacis</name>
    <dbReference type="NCBI Taxonomy" id="2340916"/>
    <lineage>
        <taxon>Bacteria</taxon>
        <taxon>Bacillati</taxon>
        <taxon>Actinomycetota</taxon>
        <taxon>Actinomycetes</taxon>
        <taxon>Mycobacteriales</taxon>
        <taxon>Nocardiaceae</taxon>
        <taxon>Nocardia</taxon>
    </lineage>
</organism>
<dbReference type="AlphaFoldDB" id="A0A3A4KET1"/>
<accession>A0A3A4KET1</accession>
<sequence>MPALLFVLYVVVELLALFAVGSWLGVVPVILLLIAGSAAGMLLIGSQGRRVFEQFRRAGRGEIPPGTAVADGALVATGGLLMFVPGLVTSVAGLLLLLPPTRFLVRPLITALAARRLGPVVTTHLPYRGVVIDGDEVIDGSVVREYYDDGQGKAHRVIGPA</sequence>
<evidence type="ECO:0000256" key="1">
    <source>
        <dbReference type="SAM" id="Phobius"/>
    </source>
</evidence>
<comment type="caution">
    <text evidence="2">The sequence shown here is derived from an EMBL/GenBank/DDBJ whole genome shotgun (WGS) entry which is preliminary data.</text>
</comment>
<dbReference type="InterPro" id="IPR007313">
    <property type="entry name" value="FxsA"/>
</dbReference>
<dbReference type="RefSeq" id="WP_120044046.1">
    <property type="nucleotide sequence ID" value="NZ_QZFU01000036.1"/>
</dbReference>
<dbReference type="PANTHER" id="PTHR35335">
    <property type="entry name" value="UPF0716 PROTEIN FXSA"/>
    <property type="match status" value="1"/>
</dbReference>
<keyword evidence="1" id="KW-0472">Membrane</keyword>
<evidence type="ECO:0000313" key="3">
    <source>
        <dbReference type="Proteomes" id="UP000266677"/>
    </source>
</evidence>
<name>A0A3A4KET1_9NOCA</name>
<keyword evidence="1" id="KW-1133">Transmembrane helix</keyword>
<dbReference type="PANTHER" id="PTHR35335:SF1">
    <property type="entry name" value="UPF0716 PROTEIN FXSA"/>
    <property type="match status" value="1"/>
</dbReference>
<feature type="transmembrane region" description="Helical" evidence="1">
    <location>
        <begin position="26"/>
        <end position="45"/>
    </location>
</feature>
<dbReference type="EMBL" id="QZFU01000036">
    <property type="protein sequence ID" value="RJO70989.1"/>
    <property type="molecule type" value="Genomic_DNA"/>
</dbReference>
<keyword evidence="1" id="KW-0812">Transmembrane</keyword>
<dbReference type="Pfam" id="PF04186">
    <property type="entry name" value="FxsA"/>
    <property type="match status" value="1"/>
</dbReference>
<feature type="transmembrane region" description="Helical" evidence="1">
    <location>
        <begin position="66"/>
        <end position="98"/>
    </location>
</feature>
<dbReference type="OrthoDB" id="4559973at2"/>
<dbReference type="GO" id="GO:0016020">
    <property type="term" value="C:membrane"/>
    <property type="evidence" value="ECO:0007669"/>
    <property type="project" value="InterPro"/>
</dbReference>
<keyword evidence="3" id="KW-1185">Reference proteome</keyword>
<proteinExistence type="predicted"/>
<gene>
    <name evidence="2" type="ORF">D5S18_27865</name>
</gene>